<comment type="similarity">
    <text evidence="2">Belongs to the Nudix hydrolase family.</text>
</comment>
<dbReference type="PANTHER" id="PTHR43758">
    <property type="entry name" value="7,8-DIHYDRO-8-OXOGUANINE TRIPHOSPHATASE"/>
    <property type="match status" value="1"/>
</dbReference>
<evidence type="ECO:0000313" key="24">
    <source>
        <dbReference type="Proteomes" id="UP001146067"/>
    </source>
</evidence>
<organism evidence="23 24">
    <name type="scientific">Glycomyces luteolus</name>
    <dbReference type="NCBI Taxonomy" id="2670330"/>
    <lineage>
        <taxon>Bacteria</taxon>
        <taxon>Bacillati</taxon>
        <taxon>Actinomycetota</taxon>
        <taxon>Actinomycetes</taxon>
        <taxon>Glycomycetales</taxon>
        <taxon>Glycomycetaceae</taxon>
        <taxon>Glycomyces</taxon>
    </lineage>
</organism>
<proteinExistence type="inferred from homology"/>
<reference evidence="23" key="1">
    <citation type="submission" date="2022-12" db="EMBL/GenBank/DDBJ databases">
        <title>Gycomyces niveus sp.nov.,a novel actinomycete isolated from soil in Shouguan.</title>
        <authorList>
            <person name="Yang X."/>
        </authorList>
    </citation>
    <scope>NUCLEOTIDE SEQUENCE</scope>
    <source>
        <strain evidence="23">NEAU-A15</strain>
    </source>
</reference>
<dbReference type="AlphaFoldDB" id="A0A9X3PHG7"/>
<comment type="caution">
    <text evidence="23">The sequence shown here is derived from an EMBL/GenBank/DDBJ whole genome shotgun (WGS) entry which is preliminary data.</text>
</comment>
<name>A0A9X3PHG7_9ACTN</name>
<gene>
    <name evidence="23" type="ORF">O1R50_23685</name>
</gene>
<evidence type="ECO:0000256" key="13">
    <source>
        <dbReference type="ARBA" id="ARBA00029673"/>
    </source>
</evidence>
<dbReference type="PROSITE" id="PS51462">
    <property type="entry name" value="NUDIX"/>
    <property type="match status" value="1"/>
</dbReference>
<dbReference type="Gene3D" id="3.90.79.10">
    <property type="entry name" value="Nucleoside Triphosphate Pyrophosphohydrolase"/>
    <property type="match status" value="1"/>
</dbReference>
<dbReference type="PRINTS" id="PR01403">
    <property type="entry name" value="8OXTPHPHTASE"/>
</dbReference>
<keyword evidence="6" id="KW-0460">Magnesium</keyword>
<comment type="subunit">
    <text evidence="3">Monomer.</text>
</comment>
<dbReference type="Proteomes" id="UP001146067">
    <property type="component" value="Unassembled WGS sequence"/>
</dbReference>
<dbReference type="GO" id="GO:0005737">
    <property type="term" value="C:cytoplasm"/>
    <property type="evidence" value="ECO:0007669"/>
    <property type="project" value="TreeGrafter"/>
</dbReference>
<comment type="catalytic activity">
    <reaction evidence="9">
        <text>8-oxo-dGTP + H2O = 8-oxo-dGMP + diphosphate + H(+)</text>
        <dbReference type="Rhea" id="RHEA:31575"/>
        <dbReference type="ChEBI" id="CHEBI:15377"/>
        <dbReference type="ChEBI" id="CHEBI:15378"/>
        <dbReference type="ChEBI" id="CHEBI:33019"/>
        <dbReference type="ChEBI" id="CHEBI:63224"/>
        <dbReference type="ChEBI" id="CHEBI:77896"/>
    </reaction>
    <physiologicalReaction direction="left-to-right" evidence="9">
        <dbReference type="Rhea" id="RHEA:31576"/>
    </physiologicalReaction>
</comment>
<dbReference type="GO" id="GO:0042262">
    <property type="term" value="P:DNA protection"/>
    <property type="evidence" value="ECO:0007669"/>
    <property type="project" value="InterPro"/>
</dbReference>
<dbReference type="EC" id="3.6.1.56" evidence="11"/>
<evidence type="ECO:0000256" key="6">
    <source>
        <dbReference type="ARBA" id="ARBA00022842"/>
    </source>
</evidence>
<dbReference type="GO" id="GO:0008828">
    <property type="term" value="F:dATP diphosphatase activity"/>
    <property type="evidence" value="ECO:0007669"/>
    <property type="project" value="UniProtKB-EC"/>
</dbReference>
<evidence type="ECO:0000256" key="18">
    <source>
        <dbReference type="ARBA" id="ARBA00048002"/>
    </source>
</evidence>
<dbReference type="EMBL" id="JAPZVP010000026">
    <property type="protein sequence ID" value="MDA1362644.1"/>
    <property type="molecule type" value="Genomic_DNA"/>
</dbReference>
<keyword evidence="24" id="KW-1185">Reference proteome</keyword>
<evidence type="ECO:0000256" key="19">
    <source>
        <dbReference type="ARBA" id="ARBA00048894"/>
    </source>
</evidence>
<comment type="catalytic activity">
    <reaction evidence="19">
        <text>O(6)-methyl-dGTP + H2O = O(6)-methyl-dGMP + diphosphate + H(+)</text>
        <dbReference type="Rhea" id="RHEA:67600"/>
        <dbReference type="ChEBI" id="CHEBI:15377"/>
        <dbReference type="ChEBI" id="CHEBI:15378"/>
        <dbReference type="ChEBI" id="CHEBI:33019"/>
        <dbReference type="ChEBI" id="CHEBI:169974"/>
        <dbReference type="ChEBI" id="CHEBI:169975"/>
    </reaction>
    <physiologicalReaction direction="left-to-right" evidence="19">
        <dbReference type="Rhea" id="RHEA:67601"/>
    </physiologicalReaction>
</comment>
<evidence type="ECO:0000256" key="14">
    <source>
        <dbReference type="ARBA" id="ARBA00030634"/>
    </source>
</evidence>
<evidence type="ECO:0000256" key="4">
    <source>
        <dbReference type="ARBA" id="ARBA00022723"/>
    </source>
</evidence>
<dbReference type="InterPro" id="IPR000086">
    <property type="entry name" value="NUDIX_hydrolase_dom"/>
</dbReference>
<evidence type="ECO:0000256" key="7">
    <source>
        <dbReference type="ARBA" id="ARBA00024448"/>
    </source>
</evidence>
<evidence type="ECO:0000256" key="3">
    <source>
        <dbReference type="ARBA" id="ARBA00011245"/>
    </source>
</evidence>
<dbReference type="GO" id="GO:0008413">
    <property type="term" value="F:8-oxo-7,8-dihydroguanosine triphosphate pyrophosphatase activity"/>
    <property type="evidence" value="ECO:0007669"/>
    <property type="project" value="InterPro"/>
</dbReference>
<comment type="catalytic activity">
    <reaction evidence="18">
        <text>N(6)-methyl-ATP + H2O = N(6)-methyl-AMP + diphosphate + H(+)</text>
        <dbReference type="Rhea" id="RHEA:67608"/>
        <dbReference type="ChEBI" id="CHEBI:15377"/>
        <dbReference type="ChEBI" id="CHEBI:15378"/>
        <dbReference type="ChEBI" id="CHEBI:33019"/>
        <dbReference type="ChEBI" id="CHEBI:144842"/>
        <dbReference type="ChEBI" id="CHEBI:172873"/>
    </reaction>
    <physiologicalReaction direction="left-to-right" evidence="18">
        <dbReference type="Rhea" id="RHEA:67609"/>
    </physiologicalReaction>
</comment>
<dbReference type="PANTHER" id="PTHR43758:SF2">
    <property type="entry name" value="OXIDIZED PURINE NUCLEOSIDE TRIPHOSPHATE HYDROLASE"/>
    <property type="match status" value="1"/>
</dbReference>
<protein>
    <recommendedName>
        <fullName evidence="12">Oxidized purine nucleoside triphosphate hydrolase</fullName>
        <ecNumber evidence="11">3.6.1.56</ecNumber>
    </recommendedName>
    <alternativeName>
        <fullName evidence="16">2-hydroxy-dATP diphosphatase</fullName>
    </alternativeName>
    <alternativeName>
        <fullName evidence="15">7,8-dihydro-8-oxoguanine triphosphatase</fullName>
    </alternativeName>
    <alternativeName>
        <fullName evidence="14">8-oxo-dGTPase</fullName>
    </alternativeName>
    <alternativeName>
        <fullName evidence="17">Methylated purine nucleoside triphosphate hydrolase</fullName>
    </alternativeName>
    <alternativeName>
        <fullName evidence="13">Nucleoside diphosphate-linked moiety X motif 1</fullName>
    </alternativeName>
</protein>
<evidence type="ECO:0000256" key="1">
    <source>
        <dbReference type="ARBA" id="ARBA00001946"/>
    </source>
</evidence>
<comment type="catalytic activity">
    <reaction evidence="7">
        <text>8-oxo-dATP + H2O = 8-oxo-dAMP + diphosphate + H(+)</text>
        <dbReference type="Rhea" id="RHEA:65396"/>
        <dbReference type="ChEBI" id="CHEBI:15377"/>
        <dbReference type="ChEBI" id="CHEBI:15378"/>
        <dbReference type="ChEBI" id="CHEBI:33019"/>
        <dbReference type="ChEBI" id="CHEBI:71361"/>
        <dbReference type="ChEBI" id="CHEBI:172871"/>
    </reaction>
    <physiologicalReaction direction="left-to-right" evidence="7">
        <dbReference type="Rhea" id="RHEA:65397"/>
    </physiologicalReaction>
</comment>
<comment type="catalytic activity">
    <reaction evidence="20">
        <text>N(6)-methyl-dATP + H2O = N(6)-methyl-dAMP + diphosphate + H(+)</text>
        <dbReference type="Rhea" id="RHEA:67604"/>
        <dbReference type="ChEBI" id="CHEBI:15377"/>
        <dbReference type="ChEBI" id="CHEBI:15378"/>
        <dbReference type="ChEBI" id="CHEBI:33019"/>
        <dbReference type="ChEBI" id="CHEBI:169976"/>
        <dbReference type="ChEBI" id="CHEBI:172872"/>
    </reaction>
    <physiologicalReaction direction="left-to-right" evidence="20">
        <dbReference type="Rhea" id="RHEA:67605"/>
    </physiologicalReaction>
</comment>
<evidence type="ECO:0000256" key="21">
    <source>
        <dbReference type="ARBA" id="ARBA00053094"/>
    </source>
</evidence>
<evidence type="ECO:0000256" key="2">
    <source>
        <dbReference type="ARBA" id="ARBA00005582"/>
    </source>
</evidence>
<evidence type="ECO:0000256" key="8">
    <source>
        <dbReference type="ARBA" id="ARBA00024459"/>
    </source>
</evidence>
<accession>A0A9X3PHG7</accession>
<evidence type="ECO:0000256" key="9">
    <source>
        <dbReference type="ARBA" id="ARBA00024486"/>
    </source>
</evidence>
<dbReference type="InterPro" id="IPR003563">
    <property type="entry name" value="8ODP"/>
</dbReference>
<dbReference type="GO" id="GO:0046872">
    <property type="term" value="F:metal ion binding"/>
    <property type="evidence" value="ECO:0007669"/>
    <property type="project" value="UniProtKB-KW"/>
</dbReference>
<comment type="catalytic activity">
    <reaction evidence="10">
        <text>2-oxo-ATP + H2O = 2-oxo-AMP + diphosphate + H(+)</text>
        <dbReference type="Rhea" id="RHEA:67392"/>
        <dbReference type="ChEBI" id="CHEBI:15377"/>
        <dbReference type="ChEBI" id="CHEBI:15378"/>
        <dbReference type="ChEBI" id="CHEBI:33019"/>
        <dbReference type="ChEBI" id="CHEBI:71395"/>
        <dbReference type="ChEBI" id="CHEBI:172878"/>
    </reaction>
    <physiologicalReaction direction="left-to-right" evidence="10">
        <dbReference type="Rhea" id="RHEA:67393"/>
    </physiologicalReaction>
</comment>
<dbReference type="Pfam" id="PF00293">
    <property type="entry name" value="NUDIX"/>
    <property type="match status" value="1"/>
</dbReference>
<evidence type="ECO:0000256" key="17">
    <source>
        <dbReference type="ARBA" id="ARBA00032071"/>
    </source>
</evidence>
<sequence length="173" mass="19242">MTLTPMCLCLLTRRTPDGRREVLLGRRKKLGMGTGKVVGLGGHVEPDETAAQAAARETAEESGLIVAARDLREAANVVFRFPVRPEWDMRVAVFVGDRFTGDAYETAEIAPRWYPIDDLPVQDMWDDNRYWLPQVLAGQRLHAEFVFAEDCETVATSRIVPAPEDREAIGDAG</sequence>
<evidence type="ECO:0000256" key="20">
    <source>
        <dbReference type="ARBA" id="ARBA00049032"/>
    </source>
</evidence>
<keyword evidence="5" id="KW-0378">Hydrolase</keyword>
<evidence type="ECO:0000259" key="22">
    <source>
        <dbReference type="PROSITE" id="PS51462"/>
    </source>
</evidence>
<evidence type="ECO:0000256" key="15">
    <source>
        <dbReference type="ARBA" id="ARBA00030682"/>
    </source>
</evidence>
<dbReference type="PROSITE" id="PS00893">
    <property type="entry name" value="NUDIX_BOX"/>
    <property type="match status" value="1"/>
</dbReference>
<comment type="catalytic activity">
    <reaction evidence="8">
        <text>2-oxo-dATP + H2O = 2-oxo-dAMP + diphosphate + H(+)</text>
        <dbReference type="Rhea" id="RHEA:31583"/>
        <dbReference type="ChEBI" id="CHEBI:15377"/>
        <dbReference type="ChEBI" id="CHEBI:15378"/>
        <dbReference type="ChEBI" id="CHEBI:33019"/>
        <dbReference type="ChEBI" id="CHEBI:63212"/>
        <dbReference type="ChEBI" id="CHEBI:77897"/>
        <dbReference type="EC" id="3.6.1.56"/>
    </reaction>
    <physiologicalReaction direction="left-to-right" evidence="8">
        <dbReference type="Rhea" id="RHEA:31584"/>
    </physiologicalReaction>
</comment>
<evidence type="ECO:0000256" key="10">
    <source>
        <dbReference type="ARBA" id="ARBA00024596"/>
    </source>
</evidence>
<evidence type="ECO:0000256" key="12">
    <source>
        <dbReference type="ARBA" id="ARBA00026218"/>
    </source>
</evidence>
<dbReference type="SUPFAM" id="SSF55811">
    <property type="entry name" value="Nudix"/>
    <property type="match status" value="1"/>
</dbReference>
<dbReference type="InterPro" id="IPR015797">
    <property type="entry name" value="NUDIX_hydrolase-like_dom_sf"/>
</dbReference>
<dbReference type="InterPro" id="IPR020084">
    <property type="entry name" value="NUDIX_hydrolase_CS"/>
</dbReference>
<evidence type="ECO:0000256" key="16">
    <source>
        <dbReference type="ARBA" id="ARBA00031927"/>
    </source>
</evidence>
<evidence type="ECO:0000256" key="11">
    <source>
        <dbReference type="ARBA" id="ARBA00026103"/>
    </source>
</evidence>
<evidence type="ECO:0000313" key="23">
    <source>
        <dbReference type="EMBL" id="MDA1362644.1"/>
    </source>
</evidence>
<comment type="cofactor">
    <cofactor evidence="1">
        <name>Mg(2+)</name>
        <dbReference type="ChEBI" id="CHEBI:18420"/>
    </cofactor>
</comment>
<dbReference type="RefSeq" id="WP_270112729.1">
    <property type="nucleotide sequence ID" value="NZ_JAPZVP010000026.1"/>
</dbReference>
<comment type="function">
    <text evidence="21">Oxidized purine nucleoside triphosphate hydrolase which is a prominent sanitizer of the oxidized nucleotide pool. Catalyzes the hydrolysis of 2-oxo-dATP (2-hydroxy-dATP) into 2-oxo-dAMP. Also has a significant hydrolase activity toward 2-oxo-ATP, 8-oxo-dGTP and 8-oxo-dATP. Through the hydrolysis of oxidized purine nucleoside triphosphates, prevents their incorporation into DNA and the subsequent transversions A:T to C:G and G:C to T:A. Also catalyzes the hydrolysis of methylated purine nucleoside triphosphate preventing their integration into DNA. Through this antimutagenic activity protects cells from oxidative stress.</text>
</comment>
<evidence type="ECO:0000256" key="5">
    <source>
        <dbReference type="ARBA" id="ARBA00022801"/>
    </source>
</evidence>
<keyword evidence="4" id="KW-0479">Metal-binding</keyword>
<dbReference type="CDD" id="cd03427">
    <property type="entry name" value="NUDIX_MTH1_Nudt1"/>
    <property type="match status" value="1"/>
</dbReference>
<feature type="domain" description="Nudix hydrolase" evidence="22">
    <location>
        <begin position="2"/>
        <end position="137"/>
    </location>
</feature>